<dbReference type="Proteomes" id="UP001589647">
    <property type="component" value="Unassembled WGS sequence"/>
</dbReference>
<keyword evidence="3" id="KW-1185">Reference proteome</keyword>
<reference evidence="2 3" key="1">
    <citation type="submission" date="2024-09" db="EMBL/GenBank/DDBJ databases">
        <authorList>
            <person name="Sun Q."/>
            <person name="Mori K."/>
        </authorList>
    </citation>
    <scope>NUCLEOTIDE SEQUENCE [LARGE SCALE GENOMIC DNA]</scope>
    <source>
        <strain evidence="2 3">CCM 3426</strain>
    </source>
</reference>
<proteinExistence type="predicted"/>
<evidence type="ECO:0000313" key="3">
    <source>
        <dbReference type="Proteomes" id="UP001589647"/>
    </source>
</evidence>
<sequence length="857" mass="95142">MNREYRYGDAVRLLGGTDPAIKKLDTLLGLGTLGLWDLVDAKNELIRLGNDLLGRWREWRSGDDWRSRTERIEAAHEILVITSLFEAVDGLRLPFTDDDLRLVKRTAGALTPKRRGKLQDNVRIVLDGLEVPPCPSPQRPYEDVRADIVTFYEGLAHNMLSVLKGVAGWDELTSHGEEQIIMEVGMALPGLALARYEDGYRRLAGDVPEFALWAQMTEHQATRASLAGLERVLAGMTAGKVLPVELEALRRTQQNALACAVAETGDVPVGMRLPTLEEAYLPQRFRAGEVLSGRDNPSMESWWKDKPVREDLPSFLAACLTRSAAGRTPLIVLGQPGAGKSVLTKILGARLPTAFFPVLVPLREVSANADVQEQIEDAIYHATGEKLRWPALARSAGNALPVLILDGFDELLQATGVRQSDYLGKVERFQEREAAAGRTVAVIVTSRTAVFHCAQPSTSTIVTRLEPFDEDQIGRWLRVWNKTNSSYFNRLGVKPFTLALALAHRDLAEQPLLLLMLALYDADDNALGKAAPGLGQGELYEQLIISFVKRELKKGRCPTDELDDRAELELQRLGFVAFSMLNRRSQWATSVQVSDDLGALRQDLREPGFSTPASPGEQTFGRFFFIYEAKAARDADVVRAYEFLHATFGEFLIARLVKSLLTEMVSMPRRILTETLDDSLLRSLLSWATLSSRAPAVVFLAELAKMGQDADRWHALVRRLFKRLNAQTDVDLPNYRPRIASPAERYAYYSANLLVLAVTTAEQVPASDLLPGLEDLPTEWKRYFYLWQSQFVGEEWAAQLRMVTSTPKVSSDDLVLRMNPAISGEEAAGELPTGGIGPLTVFTRTYVDLTSPGDESA</sequence>
<dbReference type="EMBL" id="JBHMEI010000005">
    <property type="protein sequence ID" value="MFB9201410.1"/>
    <property type="molecule type" value="Genomic_DNA"/>
</dbReference>
<name>A0ABV5IBS3_9ACTN</name>
<dbReference type="InterPro" id="IPR027417">
    <property type="entry name" value="P-loop_NTPase"/>
</dbReference>
<dbReference type="Gene3D" id="3.40.50.300">
    <property type="entry name" value="P-loop containing nucleotide triphosphate hydrolases"/>
    <property type="match status" value="1"/>
</dbReference>
<feature type="domain" description="NACHT N-terminal Helical" evidence="1">
    <location>
        <begin position="3"/>
        <end position="218"/>
    </location>
</feature>
<dbReference type="InterPro" id="IPR054567">
    <property type="entry name" value="NNH7"/>
</dbReference>
<dbReference type="RefSeq" id="WP_189649971.1">
    <property type="nucleotide sequence ID" value="NZ_BMRC01000011.1"/>
</dbReference>
<dbReference type="Pfam" id="PF22738">
    <property type="entry name" value="NNH7"/>
    <property type="match status" value="1"/>
</dbReference>
<protein>
    <submittedName>
        <fullName evidence="2">NACHT domain-containing protein</fullName>
    </submittedName>
</protein>
<evidence type="ECO:0000259" key="1">
    <source>
        <dbReference type="Pfam" id="PF22738"/>
    </source>
</evidence>
<accession>A0ABV5IBS3</accession>
<comment type="caution">
    <text evidence="2">The sequence shown here is derived from an EMBL/GenBank/DDBJ whole genome shotgun (WGS) entry which is preliminary data.</text>
</comment>
<dbReference type="SUPFAM" id="SSF52540">
    <property type="entry name" value="P-loop containing nucleoside triphosphate hydrolases"/>
    <property type="match status" value="1"/>
</dbReference>
<evidence type="ECO:0000313" key="2">
    <source>
        <dbReference type="EMBL" id="MFB9201410.1"/>
    </source>
</evidence>
<gene>
    <name evidence="2" type="ORF">ACFFV7_09430</name>
</gene>
<organism evidence="2 3">
    <name type="scientific">Nonomuraea spiralis</name>
    <dbReference type="NCBI Taxonomy" id="46182"/>
    <lineage>
        <taxon>Bacteria</taxon>
        <taxon>Bacillati</taxon>
        <taxon>Actinomycetota</taxon>
        <taxon>Actinomycetes</taxon>
        <taxon>Streptosporangiales</taxon>
        <taxon>Streptosporangiaceae</taxon>
        <taxon>Nonomuraea</taxon>
    </lineage>
</organism>